<protein>
    <submittedName>
        <fullName evidence="2">Uncharacterized protein</fullName>
    </submittedName>
</protein>
<evidence type="ECO:0000313" key="3">
    <source>
        <dbReference type="Proteomes" id="UP000000600"/>
    </source>
</evidence>
<dbReference type="Proteomes" id="UP000000600">
    <property type="component" value="Unassembled WGS sequence"/>
</dbReference>
<dbReference type="AlphaFoldDB" id="A0CHR7"/>
<reference evidence="2 3" key="1">
    <citation type="journal article" date="2006" name="Nature">
        <title>Global trends of whole-genome duplications revealed by the ciliate Paramecium tetraurelia.</title>
        <authorList>
            <consortium name="Genoscope"/>
            <person name="Aury J.-M."/>
            <person name="Jaillon O."/>
            <person name="Duret L."/>
            <person name="Noel B."/>
            <person name="Jubin C."/>
            <person name="Porcel B.M."/>
            <person name="Segurens B."/>
            <person name="Daubin V."/>
            <person name="Anthouard V."/>
            <person name="Aiach N."/>
            <person name="Arnaiz O."/>
            <person name="Billaut A."/>
            <person name="Beisson J."/>
            <person name="Blanc I."/>
            <person name="Bouhouche K."/>
            <person name="Camara F."/>
            <person name="Duharcourt S."/>
            <person name="Guigo R."/>
            <person name="Gogendeau D."/>
            <person name="Katinka M."/>
            <person name="Keller A.-M."/>
            <person name="Kissmehl R."/>
            <person name="Klotz C."/>
            <person name="Koll F."/>
            <person name="Le Moue A."/>
            <person name="Lepere C."/>
            <person name="Malinsky S."/>
            <person name="Nowacki M."/>
            <person name="Nowak J.K."/>
            <person name="Plattner H."/>
            <person name="Poulain J."/>
            <person name="Ruiz F."/>
            <person name="Serrano V."/>
            <person name="Zagulski M."/>
            <person name="Dessen P."/>
            <person name="Betermier M."/>
            <person name="Weissenbach J."/>
            <person name="Scarpelli C."/>
            <person name="Schachter V."/>
            <person name="Sperling L."/>
            <person name="Meyer E."/>
            <person name="Cohen J."/>
            <person name="Wincker P."/>
        </authorList>
    </citation>
    <scope>NUCLEOTIDE SEQUENCE [LARGE SCALE GENOMIC DNA]</scope>
    <source>
        <strain evidence="2 3">Stock d4-2</strain>
    </source>
</reference>
<dbReference type="KEGG" id="ptm:GSPATT00038436001"/>
<evidence type="ECO:0000313" key="2">
    <source>
        <dbReference type="EMBL" id="CAK70334.1"/>
    </source>
</evidence>
<dbReference type="HOGENOM" id="CLU_3054480_0_0_1"/>
<dbReference type="EMBL" id="CT868078">
    <property type="protein sequence ID" value="CAK70334.1"/>
    <property type="molecule type" value="Genomic_DNA"/>
</dbReference>
<keyword evidence="3" id="KW-1185">Reference proteome</keyword>
<accession>A0CHR7</accession>
<sequence length="54" mass="6301">MHRAPISIIMQTHNIIPYYTSQAGQADQQELSQEDKKKNKKTTIYLHLRTSETN</sequence>
<dbReference type="InParanoid" id="A0CHR7"/>
<organism evidence="2 3">
    <name type="scientific">Paramecium tetraurelia</name>
    <dbReference type="NCBI Taxonomy" id="5888"/>
    <lineage>
        <taxon>Eukaryota</taxon>
        <taxon>Sar</taxon>
        <taxon>Alveolata</taxon>
        <taxon>Ciliophora</taxon>
        <taxon>Intramacronucleata</taxon>
        <taxon>Oligohymenophorea</taxon>
        <taxon>Peniculida</taxon>
        <taxon>Parameciidae</taxon>
        <taxon>Paramecium</taxon>
    </lineage>
</organism>
<proteinExistence type="predicted"/>
<name>A0CHR7_PARTE</name>
<gene>
    <name evidence="2" type="ORF">GSPATT00038436001</name>
</gene>
<feature type="region of interest" description="Disordered" evidence="1">
    <location>
        <begin position="21"/>
        <end position="54"/>
    </location>
</feature>
<evidence type="ECO:0000256" key="1">
    <source>
        <dbReference type="SAM" id="MobiDB-lite"/>
    </source>
</evidence>
<dbReference type="GeneID" id="5023516"/>
<feature type="compositionally biased region" description="Polar residues" evidence="1">
    <location>
        <begin position="21"/>
        <end position="31"/>
    </location>
</feature>
<dbReference type="RefSeq" id="XP_001437731.1">
    <property type="nucleotide sequence ID" value="XM_001437694.1"/>
</dbReference>